<reference evidence="2 3" key="1">
    <citation type="journal article" date="2019" name="Commun. Biol.">
        <title>The bagworm genome reveals a unique fibroin gene that provides high tensile strength.</title>
        <authorList>
            <person name="Kono N."/>
            <person name="Nakamura H."/>
            <person name="Ohtoshi R."/>
            <person name="Tomita M."/>
            <person name="Numata K."/>
            <person name="Arakawa K."/>
        </authorList>
    </citation>
    <scope>NUCLEOTIDE SEQUENCE [LARGE SCALE GENOMIC DNA]</scope>
</reference>
<evidence type="ECO:0000256" key="1">
    <source>
        <dbReference type="SAM" id="MobiDB-lite"/>
    </source>
</evidence>
<sequence length="129" mass="14647">MIRRSIYATGRSIGSGAGPRECSTARTLTRCIAFEAHLYYEIRIKFLNSFILLIDLSPTSIFVENLKNASSLQLNFVRKRPYYKDSALVWLGPKSPLYWKQTVFGTGGPQNEDRPLSPYEIPLRSTNAQ</sequence>
<protein>
    <submittedName>
        <fullName evidence="2">Uncharacterized protein</fullName>
    </submittedName>
</protein>
<dbReference type="Proteomes" id="UP000299102">
    <property type="component" value="Unassembled WGS sequence"/>
</dbReference>
<evidence type="ECO:0000313" key="3">
    <source>
        <dbReference type="Proteomes" id="UP000299102"/>
    </source>
</evidence>
<keyword evidence="3" id="KW-1185">Reference proteome</keyword>
<comment type="caution">
    <text evidence="2">The sequence shown here is derived from an EMBL/GenBank/DDBJ whole genome shotgun (WGS) entry which is preliminary data.</text>
</comment>
<accession>A0A4C1WAP9</accession>
<gene>
    <name evidence="2" type="ORF">EVAR_20217_1</name>
</gene>
<proteinExistence type="predicted"/>
<dbReference type="EMBL" id="BGZK01000498">
    <property type="protein sequence ID" value="GBP47215.1"/>
    <property type="molecule type" value="Genomic_DNA"/>
</dbReference>
<evidence type="ECO:0000313" key="2">
    <source>
        <dbReference type="EMBL" id="GBP47215.1"/>
    </source>
</evidence>
<feature type="region of interest" description="Disordered" evidence="1">
    <location>
        <begin position="106"/>
        <end position="129"/>
    </location>
</feature>
<organism evidence="2 3">
    <name type="scientific">Eumeta variegata</name>
    <name type="common">Bagworm moth</name>
    <name type="synonym">Eumeta japonica</name>
    <dbReference type="NCBI Taxonomy" id="151549"/>
    <lineage>
        <taxon>Eukaryota</taxon>
        <taxon>Metazoa</taxon>
        <taxon>Ecdysozoa</taxon>
        <taxon>Arthropoda</taxon>
        <taxon>Hexapoda</taxon>
        <taxon>Insecta</taxon>
        <taxon>Pterygota</taxon>
        <taxon>Neoptera</taxon>
        <taxon>Endopterygota</taxon>
        <taxon>Lepidoptera</taxon>
        <taxon>Glossata</taxon>
        <taxon>Ditrysia</taxon>
        <taxon>Tineoidea</taxon>
        <taxon>Psychidae</taxon>
        <taxon>Oiketicinae</taxon>
        <taxon>Eumeta</taxon>
    </lineage>
</organism>
<dbReference type="AlphaFoldDB" id="A0A4C1WAP9"/>
<name>A0A4C1WAP9_EUMVA</name>